<comment type="caution">
    <text evidence="5">The sequence shown here is derived from an EMBL/GenBank/DDBJ whole genome shotgun (WGS) entry which is preliminary data.</text>
</comment>
<keyword evidence="1" id="KW-0805">Transcription regulation</keyword>
<protein>
    <submittedName>
        <fullName evidence="5">AraC family transcriptional regulator</fullName>
    </submittedName>
</protein>
<sequence length="306" mass="35192">MKKFLIDSFPTRDERSLFTLVENRTAYSYDMCELNLFETHRQAENVNLMFDHFVLTSMLSGKKVMKLPEKPSFDYYPGESVILPPGEMMSIDFPEAKKHNPTQCIALTISNEAIVKTVDVLNEVHPKAQTWGQWNIDPSIFHLTNNMELSDTINRIIRITKSEQGKAKDLMVELTLREMLIRLMQTQARVVFEKSYALLSSSNALAHTLHYIKNNLRTKIDMNKLADQACMSRASFFKKFKETMGITPSQYIQKARIHLAQEHLKAGSTSISKACYASGFENLSHFTKSFKQEVGMTPKEWQLQYA</sequence>
<proteinExistence type="predicted"/>
<dbReference type="Pfam" id="PF06719">
    <property type="entry name" value="AraC_N"/>
    <property type="match status" value="1"/>
</dbReference>
<dbReference type="InterPro" id="IPR018062">
    <property type="entry name" value="HTH_AraC-typ_CS"/>
</dbReference>
<dbReference type="Proteomes" id="UP001300692">
    <property type="component" value="Unassembled WGS sequence"/>
</dbReference>
<dbReference type="PROSITE" id="PS00041">
    <property type="entry name" value="HTH_ARAC_FAMILY_1"/>
    <property type="match status" value="1"/>
</dbReference>
<dbReference type="PANTHER" id="PTHR46796:SF6">
    <property type="entry name" value="ARAC SUBFAMILY"/>
    <property type="match status" value="1"/>
</dbReference>
<dbReference type="PANTHER" id="PTHR46796">
    <property type="entry name" value="HTH-TYPE TRANSCRIPTIONAL ACTIVATOR RHAS-RELATED"/>
    <property type="match status" value="1"/>
</dbReference>
<dbReference type="PROSITE" id="PS01124">
    <property type="entry name" value="HTH_ARAC_FAMILY_2"/>
    <property type="match status" value="1"/>
</dbReference>
<dbReference type="InterPro" id="IPR009594">
    <property type="entry name" value="Tscrpt_reg_HTH_AraC_N"/>
</dbReference>
<accession>A0ABT3CQ54</accession>
<dbReference type="SMART" id="SM00342">
    <property type="entry name" value="HTH_ARAC"/>
    <property type="match status" value="1"/>
</dbReference>
<dbReference type="Pfam" id="PF12833">
    <property type="entry name" value="HTH_18"/>
    <property type="match status" value="1"/>
</dbReference>
<evidence type="ECO:0000259" key="4">
    <source>
        <dbReference type="PROSITE" id="PS01124"/>
    </source>
</evidence>
<gene>
    <name evidence="5" type="ORF">N7U62_04200</name>
</gene>
<dbReference type="Gene3D" id="1.10.10.60">
    <property type="entry name" value="Homeodomain-like"/>
    <property type="match status" value="2"/>
</dbReference>
<feature type="domain" description="HTH araC/xylS-type" evidence="4">
    <location>
        <begin position="206"/>
        <end position="304"/>
    </location>
</feature>
<evidence type="ECO:0000256" key="3">
    <source>
        <dbReference type="ARBA" id="ARBA00023163"/>
    </source>
</evidence>
<name>A0ABT3CQ54_9BACT</name>
<dbReference type="EMBL" id="JAOYOD010000001">
    <property type="protein sequence ID" value="MCV9385848.1"/>
    <property type="molecule type" value="Genomic_DNA"/>
</dbReference>
<keyword evidence="6" id="KW-1185">Reference proteome</keyword>
<keyword evidence="3" id="KW-0804">Transcription</keyword>
<dbReference type="InterPro" id="IPR009057">
    <property type="entry name" value="Homeodomain-like_sf"/>
</dbReference>
<organism evidence="5 6">
    <name type="scientific">Reichenbachiella ulvae</name>
    <dbReference type="NCBI Taxonomy" id="2980104"/>
    <lineage>
        <taxon>Bacteria</taxon>
        <taxon>Pseudomonadati</taxon>
        <taxon>Bacteroidota</taxon>
        <taxon>Cytophagia</taxon>
        <taxon>Cytophagales</taxon>
        <taxon>Reichenbachiellaceae</taxon>
        <taxon>Reichenbachiella</taxon>
    </lineage>
</organism>
<evidence type="ECO:0000256" key="2">
    <source>
        <dbReference type="ARBA" id="ARBA00023125"/>
    </source>
</evidence>
<evidence type="ECO:0000313" key="6">
    <source>
        <dbReference type="Proteomes" id="UP001300692"/>
    </source>
</evidence>
<evidence type="ECO:0000313" key="5">
    <source>
        <dbReference type="EMBL" id="MCV9385848.1"/>
    </source>
</evidence>
<keyword evidence="2" id="KW-0238">DNA-binding</keyword>
<dbReference type="InterPro" id="IPR018060">
    <property type="entry name" value="HTH_AraC"/>
</dbReference>
<dbReference type="InterPro" id="IPR050204">
    <property type="entry name" value="AraC_XylS_family_regulators"/>
</dbReference>
<dbReference type="SUPFAM" id="SSF46689">
    <property type="entry name" value="Homeodomain-like"/>
    <property type="match status" value="2"/>
</dbReference>
<evidence type="ECO:0000256" key="1">
    <source>
        <dbReference type="ARBA" id="ARBA00023015"/>
    </source>
</evidence>
<reference evidence="5 6" key="1">
    <citation type="submission" date="2022-10" db="EMBL/GenBank/DDBJ databases">
        <title>Comparative genomics and taxonomic characterization of three novel marine species of genus Reichenbachiella exhibiting antioxidant and polysaccharide degradation activities.</title>
        <authorList>
            <person name="Muhammad N."/>
            <person name="Lee Y.-J."/>
            <person name="Ko J."/>
            <person name="Kim S.-G."/>
        </authorList>
    </citation>
    <scope>NUCLEOTIDE SEQUENCE [LARGE SCALE GENOMIC DNA]</scope>
    <source>
        <strain evidence="5 6">ABR2-5</strain>
    </source>
</reference>
<dbReference type="RefSeq" id="WP_264136631.1">
    <property type="nucleotide sequence ID" value="NZ_JAOYOD010000001.1"/>
</dbReference>